<proteinExistence type="predicted"/>
<accession>A0A6N2YIX5</accession>
<dbReference type="Gene3D" id="3.90.550.10">
    <property type="entry name" value="Spore Coat Polysaccharide Biosynthesis Protein SpsA, Chain A"/>
    <property type="match status" value="1"/>
</dbReference>
<feature type="transmembrane region" description="Helical" evidence="7">
    <location>
        <begin position="395"/>
        <end position="417"/>
    </location>
</feature>
<organism evidence="9">
    <name type="scientific">Enterococcus casseliflavus</name>
    <name type="common">Enterococcus flavescens</name>
    <dbReference type="NCBI Taxonomy" id="37734"/>
    <lineage>
        <taxon>Bacteria</taxon>
        <taxon>Bacillati</taxon>
        <taxon>Bacillota</taxon>
        <taxon>Bacilli</taxon>
        <taxon>Lactobacillales</taxon>
        <taxon>Enterococcaceae</taxon>
        <taxon>Enterococcus</taxon>
    </lineage>
</organism>
<dbReference type="CDD" id="cd06421">
    <property type="entry name" value="CESA_CelA_like"/>
    <property type="match status" value="1"/>
</dbReference>
<evidence type="ECO:0000256" key="2">
    <source>
        <dbReference type="ARBA" id="ARBA00022676"/>
    </source>
</evidence>
<dbReference type="PANTHER" id="PTHR43867:SF2">
    <property type="entry name" value="CELLULOSE SYNTHASE CATALYTIC SUBUNIT A [UDP-FORMING]"/>
    <property type="match status" value="1"/>
</dbReference>
<feature type="transmembrane region" description="Helical" evidence="7">
    <location>
        <begin position="73"/>
        <end position="91"/>
    </location>
</feature>
<keyword evidence="2 9" id="KW-0328">Glycosyltransferase</keyword>
<dbReference type="InterPro" id="IPR003919">
    <property type="entry name" value="Cell_synth_A"/>
</dbReference>
<gene>
    <name evidence="9" type="primary">bcsA_1</name>
    <name evidence="9" type="ORF">ECLFYP2_01314</name>
</gene>
<sequence length="671" mass="77994">MAFFSLLRTCPPSSFLHVKKHAIVYFDLFLKTYYYFSITKEEIGLELVYLSGLFLVIFLLYFLAKKNNRIKQLFSKITIAFLLIYLVWRLFFTIPMDSSASLVFGIILYIAEVIGLFVYGFFVYLFSNKLSKEYRYEGDEAEEFLPSVAAFICTYNEDIKLVIATALAVKALKYPNKKIYICDDGHREELKEMAERMNLGYLTREGNANAKAGNINYALSQTSSDLILLLDADFIVKKNIIFEAVDYFRNPKVALVQYPQTFYNKDPFQLLRKSMYNEQELFMRFLEPALSRENALIHIGTNAIIRRSALEEIGGVPTSSITEDMATGMLLQDAGYETIFINKAYALGITPYTAKELTSQRTRWAQGTKQIFDHFKPRRLKGLSFMQKLCYYNSYLYWFTSFQKIIFLLAPTLFMVFDIFIVRSNNHQLLLFFLPPFIMISLSFRLYVPKIRNLTSSHIYDCFVAPIHTGALIKEFMKSQKKFNVTKKEIVGSNAFDWRTVLPHIILFTWISFACLVAGYRLYRGEGYEFGYIVTLIWSLYNLYGLFYAILIGKNRFIESDSEALSIAINRQLSYDAKTFEMYQMSFNGFRVRTHPEQTFVPGESYTFYDDKHRFTINSICLEDHGSYVTFAFNNLTPQSAEELASYYSDQLNAAKQLEFDMEEEVAEMNS</sequence>
<evidence type="ECO:0000256" key="3">
    <source>
        <dbReference type="ARBA" id="ARBA00022679"/>
    </source>
</evidence>
<dbReference type="GO" id="GO:0006011">
    <property type="term" value="P:UDP-alpha-D-glucose metabolic process"/>
    <property type="evidence" value="ECO:0007669"/>
    <property type="project" value="InterPro"/>
</dbReference>
<feature type="domain" description="Glycosyltransferase 2-like" evidence="8">
    <location>
        <begin position="226"/>
        <end position="439"/>
    </location>
</feature>
<name>A0A6N2YIX5_ENTCA</name>
<dbReference type="Pfam" id="PF13632">
    <property type="entry name" value="Glyco_trans_2_3"/>
    <property type="match status" value="1"/>
</dbReference>
<protein>
    <submittedName>
        <fullName evidence="9">Cellulose synthase catalytic subunit [UDP-forming]</fullName>
        <ecNumber evidence="9">2.4.1.12</ecNumber>
    </submittedName>
</protein>
<keyword evidence="5 7" id="KW-1133">Transmembrane helix</keyword>
<keyword evidence="3 9" id="KW-0808">Transferase</keyword>
<dbReference type="EMBL" id="CACRTX010000002">
    <property type="protein sequence ID" value="VYT66874.1"/>
    <property type="molecule type" value="Genomic_DNA"/>
</dbReference>
<feature type="transmembrane region" description="Helical" evidence="7">
    <location>
        <begin position="501"/>
        <end position="520"/>
    </location>
</feature>
<dbReference type="GO" id="GO:0035438">
    <property type="term" value="F:cyclic-di-GMP binding"/>
    <property type="evidence" value="ECO:0007669"/>
    <property type="project" value="InterPro"/>
</dbReference>
<dbReference type="InterPro" id="IPR050321">
    <property type="entry name" value="Glycosyltr_2/OpgH_subfam"/>
</dbReference>
<reference evidence="9" key="1">
    <citation type="submission" date="2019-11" db="EMBL/GenBank/DDBJ databases">
        <authorList>
            <person name="Feng L."/>
        </authorList>
    </citation>
    <scope>NUCLEOTIDE SEQUENCE</scope>
    <source>
        <strain evidence="9">ECasseliflavusLFYP2</strain>
    </source>
</reference>
<dbReference type="PRINTS" id="PR01439">
    <property type="entry name" value="CELLSNTHASEA"/>
</dbReference>
<evidence type="ECO:0000256" key="4">
    <source>
        <dbReference type="ARBA" id="ARBA00022692"/>
    </source>
</evidence>
<evidence type="ECO:0000313" key="9">
    <source>
        <dbReference type="EMBL" id="VYT66874.1"/>
    </source>
</evidence>
<feature type="transmembrane region" description="Helical" evidence="7">
    <location>
        <begin position="429"/>
        <end position="448"/>
    </location>
</feature>
<dbReference type="AlphaFoldDB" id="A0A6N2YIX5"/>
<dbReference type="EC" id="2.4.1.12" evidence="9"/>
<dbReference type="GO" id="GO:0005886">
    <property type="term" value="C:plasma membrane"/>
    <property type="evidence" value="ECO:0007669"/>
    <property type="project" value="TreeGrafter"/>
</dbReference>
<evidence type="ECO:0000259" key="8">
    <source>
        <dbReference type="Pfam" id="PF13632"/>
    </source>
</evidence>
<keyword evidence="4 7" id="KW-0812">Transmembrane</keyword>
<evidence type="ECO:0000256" key="1">
    <source>
        <dbReference type="ARBA" id="ARBA00004141"/>
    </source>
</evidence>
<evidence type="ECO:0000256" key="6">
    <source>
        <dbReference type="ARBA" id="ARBA00023136"/>
    </source>
</evidence>
<feature type="transmembrane region" description="Helical" evidence="7">
    <location>
        <begin position="103"/>
        <end position="126"/>
    </location>
</feature>
<dbReference type="InterPro" id="IPR029044">
    <property type="entry name" value="Nucleotide-diphossugar_trans"/>
</dbReference>
<comment type="subcellular location">
    <subcellularLocation>
        <location evidence="1">Membrane</location>
        <topology evidence="1">Multi-pass membrane protein</topology>
    </subcellularLocation>
</comment>
<dbReference type="PANTHER" id="PTHR43867">
    <property type="entry name" value="CELLULOSE SYNTHASE CATALYTIC SUBUNIT A [UDP-FORMING]"/>
    <property type="match status" value="1"/>
</dbReference>
<keyword evidence="6 7" id="KW-0472">Membrane</keyword>
<evidence type="ECO:0000256" key="5">
    <source>
        <dbReference type="ARBA" id="ARBA00022989"/>
    </source>
</evidence>
<evidence type="ECO:0000256" key="7">
    <source>
        <dbReference type="SAM" id="Phobius"/>
    </source>
</evidence>
<dbReference type="InterPro" id="IPR001173">
    <property type="entry name" value="Glyco_trans_2-like"/>
</dbReference>
<dbReference type="SUPFAM" id="SSF53448">
    <property type="entry name" value="Nucleotide-diphospho-sugar transferases"/>
    <property type="match status" value="1"/>
</dbReference>
<feature type="transmembrane region" description="Helical" evidence="7">
    <location>
        <begin position="532"/>
        <end position="552"/>
    </location>
</feature>
<dbReference type="GO" id="GO:0016760">
    <property type="term" value="F:cellulose synthase (UDP-forming) activity"/>
    <property type="evidence" value="ECO:0007669"/>
    <property type="project" value="UniProtKB-EC"/>
</dbReference>
<feature type="transmembrane region" description="Helical" evidence="7">
    <location>
        <begin position="43"/>
        <end position="64"/>
    </location>
</feature>